<accession>A0A285NXV7</accession>
<evidence type="ECO:0000256" key="4">
    <source>
        <dbReference type="ARBA" id="ARBA00023136"/>
    </source>
</evidence>
<dbReference type="EMBL" id="OBEK01000003">
    <property type="protein sequence ID" value="SNZ14324.1"/>
    <property type="molecule type" value="Genomic_DNA"/>
</dbReference>
<evidence type="ECO:0000256" key="3">
    <source>
        <dbReference type="ARBA" id="ARBA00022989"/>
    </source>
</evidence>
<feature type="transmembrane region" description="Helical" evidence="5">
    <location>
        <begin position="39"/>
        <end position="60"/>
    </location>
</feature>
<evidence type="ECO:0000256" key="1">
    <source>
        <dbReference type="ARBA" id="ARBA00022475"/>
    </source>
</evidence>
<dbReference type="HAMAP" id="MF_01536">
    <property type="entry name" value="UPF0344"/>
    <property type="match status" value="1"/>
</dbReference>
<dbReference type="InterPro" id="IPR010899">
    <property type="entry name" value="UPF0344"/>
</dbReference>
<gene>
    <name evidence="6" type="ORF">SAMN05421503_2337</name>
</gene>
<evidence type="ECO:0000256" key="5">
    <source>
        <dbReference type="HAMAP-Rule" id="MF_01536"/>
    </source>
</evidence>
<feature type="transmembrane region" description="Helical" evidence="5">
    <location>
        <begin position="6"/>
        <end position="27"/>
    </location>
</feature>
<dbReference type="STRING" id="586416.GZ22_05015"/>
<sequence length="127" mass="14237">MDAIILTHIIGWGLGIVLFFAALVLYNEKKSKQATIPHMILRLDYLVILYTGFVLLWRYFDASGSSFTVQAIIKGIAGLIVVVCMEMILVKMKKEKSAKAWWIIFFIALVLTLLLGFGILPMGFLPA</sequence>
<evidence type="ECO:0000313" key="7">
    <source>
        <dbReference type="Proteomes" id="UP000219356"/>
    </source>
</evidence>
<dbReference type="Proteomes" id="UP000219356">
    <property type="component" value="Unassembled WGS sequence"/>
</dbReference>
<comment type="subcellular location">
    <subcellularLocation>
        <location evidence="5">Cell membrane</location>
        <topology evidence="5">Multi-pass membrane protein</topology>
    </subcellularLocation>
</comment>
<keyword evidence="7" id="KW-1185">Reference proteome</keyword>
<keyword evidence="4 5" id="KW-0472">Membrane</keyword>
<dbReference type="eggNOG" id="ENOG5032W2Q">
    <property type="taxonomic scope" value="Bacteria"/>
</dbReference>
<dbReference type="RefSeq" id="WP_097042303.1">
    <property type="nucleotide sequence ID" value="NZ_OBEK01000003.1"/>
</dbReference>
<reference evidence="7" key="1">
    <citation type="submission" date="2017-09" db="EMBL/GenBank/DDBJ databases">
        <authorList>
            <person name="Varghese N."/>
            <person name="Submissions S."/>
        </authorList>
    </citation>
    <scope>NUCLEOTIDE SEQUENCE [LARGE SCALE GENOMIC DNA]</scope>
    <source>
        <strain evidence="7">CGMCC 1.8913</strain>
    </source>
</reference>
<proteinExistence type="inferred from homology"/>
<feature type="transmembrane region" description="Helical" evidence="5">
    <location>
        <begin position="102"/>
        <end position="124"/>
    </location>
</feature>
<dbReference type="GO" id="GO:0005886">
    <property type="term" value="C:plasma membrane"/>
    <property type="evidence" value="ECO:0007669"/>
    <property type="project" value="UniProtKB-SubCell"/>
</dbReference>
<keyword evidence="3 5" id="KW-1133">Transmembrane helix</keyword>
<keyword evidence="1 5" id="KW-1003">Cell membrane</keyword>
<evidence type="ECO:0000313" key="6">
    <source>
        <dbReference type="EMBL" id="SNZ14324.1"/>
    </source>
</evidence>
<organism evidence="6 7">
    <name type="scientific">Terribacillus aidingensis</name>
    <dbReference type="NCBI Taxonomy" id="586416"/>
    <lineage>
        <taxon>Bacteria</taxon>
        <taxon>Bacillati</taxon>
        <taxon>Bacillota</taxon>
        <taxon>Bacilli</taxon>
        <taxon>Bacillales</taxon>
        <taxon>Bacillaceae</taxon>
        <taxon>Terribacillus</taxon>
    </lineage>
</organism>
<keyword evidence="2 5" id="KW-0812">Transmembrane</keyword>
<name>A0A285NXV7_9BACI</name>
<dbReference type="Pfam" id="PF07457">
    <property type="entry name" value="DUF1516"/>
    <property type="match status" value="1"/>
</dbReference>
<dbReference type="AlphaFoldDB" id="A0A285NXV7"/>
<comment type="similarity">
    <text evidence="5">Belongs to the UPF0344 family.</text>
</comment>
<protein>
    <recommendedName>
        <fullName evidence="5">UPF0344 protein SAMN05421503_2337</fullName>
    </recommendedName>
</protein>
<dbReference type="OrthoDB" id="2365314at2"/>
<evidence type="ECO:0000256" key="2">
    <source>
        <dbReference type="ARBA" id="ARBA00022692"/>
    </source>
</evidence>
<feature type="transmembrane region" description="Helical" evidence="5">
    <location>
        <begin position="72"/>
        <end position="90"/>
    </location>
</feature>